<name>A0A316C0X0_PSESE</name>
<reference evidence="1 2" key="1">
    <citation type="submission" date="2018-05" db="EMBL/GenBank/DDBJ databases">
        <title>Genomic Encyclopedia of Type Strains, Phase IV (KMG-IV): sequencing the most valuable type-strain genomes for metagenomic binning, comparative biology and taxonomic classification.</title>
        <authorList>
            <person name="Goeker M."/>
        </authorList>
    </citation>
    <scope>NUCLEOTIDE SEQUENCE [LARGE SCALE GENOMIC DNA]</scope>
    <source>
        <strain evidence="1 2">DSM 6986</strain>
    </source>
</reference>
<sequence>MTGEITEAPFPAQLLNWAGNRSGGVRRLFDAGSGRPGQAVFETNLLHRLEAWARSIASESNGVPRILLLVGGPGNGKTEAIESTVGWLDTALGAEGELAAKLKKSFFPPEGTAVPRLVRVDTLGLGGRSRRLGLSIVQDASAVVGATGKQAAQLLLDELDAVQAAGAEEAYLCCVNRGVLDDALIEAIDHEREGPRHLLEAVTRAVSLTPDAPSCWPLAGFADVAVWPMDAESLLLRPVAGGEEPARSLFRTALDAEKWPAAGSCAGGTSCPFCGSRERLAHGRAETSLLQILRWFEVASGKRWSFRDMFSLASYLFAGHRVSPREASLEPCEWAGKLFGLDEIARRSGKPSREQSTAIFHLVASQYQHALFHRWERDAGPALLREIKELGLEDDNTAMGLQWFLSSRRTAYLPAMISSALDGVAELLDPALTDPDTEVQVTKNTRFALRELDVRFSRSVLEGLDYIRKLQVLSRLEVDLIERLAKLDAELSLGGVRRKRPASATNVQRFLRDFACRLVRRALGARTGAVLDAPILNDFQRVVEDTAGDDLFDVAQEVEQLLNRNQDFEISLTTTFGQPLPPMIRRATLVVPSRSVQPHDSKKAGRPVSPICFLMVGDGRSGQPIALTYDLFKAVKELEKGMSVASLPRTVLALLDTTRARLSGPIVRDKLVLDRARIRIGSSGMSVVQRRSGFAVRKEGGGR</sequence>
<accession>A0A316C0X0</accession>
<dbReference type="AlphaFoldDB" id="A0A316C0X0"/>
<organism evidence="1 2">
    <name type="scientific">Pseudaminobacter salicylatoxidans</name>
    <dbReference type="NCBI Taxonomy" id="93369"/>
    <lineage>
        <taxon>Bacteria</taxon>
        <taxon>Pseudomonadati</taxon>
        <taxon>Pseudomonadota</taxon>
        <taxon>Alphaproteobacteria</taxon>
        <taxon>Hyphomicrobiales</taxon>
        <taxon>Phyllobacteriaceae</taxon>
        <taxon>Pseudaminobacter</taxon>
    </lineage>
</organism>
<protein>
    <submittedName>
        <fullName evidence="1">Uncharacterized protein</fullName>
    </submittedName>
</protein>
<gene>
    <name evidence="1" type="ORF">C7441_110203</name>
</gene>
<keyword evidence="2" id="KW-1185">Reference proteome</keyword>
<dbReference type="OrthoDB" id="6743475at2"/>
<dbReference type="EMBL" id="QGGG01000010">
    <property type="protein sequence ID" value="PWJ81666.1"/>
    <property type="molecule type" value="Genomic_DNA"/>
</dbReference>
<evidence type="ECO:0000313" key="2">
    <source>
        <dbReference type="Proteomes" id="UP000245396"/>
    </source>
</evidence>
<evidence type="ECO:0000313" key="1">
    <source>
        <dbReference type="EMBL" id="PWJ81666.1"/>
    </source>
</evidence>
<dbReference type="RefSeq" id="WP_109613617.1">
    <property type="nucleotide sequence ID" value="NZ_QGGG01000010.1"/>
</dbReference>
<proteinExistence type="predicted"/>
<dbReference type="Proteomes" id="UP000245396">
    <property type="component" value="Unassembled WGS sequence"/>
</dbReference>
<comment type="caution">
    <text evidence="1">The sequence shown here is derived from an EMBL/GenBank/DDBJ whole genome shotgun (WGS) entry which is preliminary data.</text>
</comment>